<dbReference type="AlphaFoldDB" id="A0A9N9RDZ0"/>
<accession>A0A9N9RDZ0</accession>
<gene>
    <name evidence="1" type="ORF">DIATSA_LOCUS12115</name>
</gene>
<name>A0A9N9RDZ0_9NEOP</name>
<proteinExistence type="predicted"/>
<dbReference type="OrthoDB" id="6897435at2759"/>
<dbReference type="Proteomes" id="UP001153714">
    <property type="component" value="Chromosome 7"/>
</dbReference>
<reference evidence="1" key="2">
    <citation type="submission" date="2022-10" db="EMBL/GenBank/DDBJ databases">
        <authorList>
            <consortium name="ENA_rothamsted_submissions"/>
            <consortium name="culmorum"/>
            <person name="King R."/>
        </authorList>
    </citation>
    <scope>NUCLEOTIDE SEQUENCE</scope>
</reference>
<dbReference type="EMBL" id="OU893338">
    <property type="protein sequence ID" value="CAG9794763.1"/>
    <property type="molecule type" value="Genomic_DNA"/>
</dbReference>
<organism evidence="1 2">
    <name type="scientific">Diatraea saccharalis</name>
    <name type="common">sugarcane borer</name>
    <dbReference type="NCBI Taxonomy" id="40085"/>
    <lineage>
        <taxon>Eukaryota</taxon>
        <taxon>Metazoa</taxon>
        <taxon>Ecdysozoa</taxon>
        <taxon>Arthropoda</taxon>
        <taxon>Hexapoda</taxon>
        <taxon>Insecta</taxon>
        <taxon>Pterygota</taxon>
        <taxon>Neoptera</taxon>
        <taxon>Endopterygota</taxon>
        <taxon>Lepidoptera</taxon>
        <taxon>Glossata</taxon>
        <taxon>Ditrysia</taxon>
        <taxon>Pyraloidea</taxon>
        <taxon>Crambidae</taxon>
        <taxon>Crambinae</taxon>
        <taxon>Diatraea</taxon>
    </lineage>
</organism>
<protein>
    <submittedName>
        <fullName evidence="1">Uncharacterized protein</fullName>
    </submittedName>
</protein>
<sequence>MRSTFEVTSHIIDEKHKVNIKTPIPDTVIDNTVCRYDSGYVIISNVIVSDLQWNCISLKECMLCRQSIVPSIIKNHIYSTPHVINLIHSRIYKNEDSYYRKVRFLYSIFL</sequence>
<reference evidence="1" key="1">
    <citation type="submission" date="2021-12" db="EMBL/GenBank/DDBJ databases">
        <authorList>
            <person name="King R."/>
        </authorList>
    </citation>
    <scope>NUCLEOTIDE SEQUENCE</scope>
</reference>
<evidence type="ECO:0000313" key="1">
    <source>
        <dbReference type="EMBL" id="CAG9794763.1"/>
    </source>
</evidence>
<keyword evidence="2" id="KW-1185">Reference proteome</keyword>
<evidence type="ECO:0000313" key="2">
    <source>
        <dbReference type="Proteomes" id="UP001153714"/>
    </source>
</evidence>